<dbReference type="PANTHER" id="PTHR23502">
    <property type="entry name" value="MAJOR FACILITATOR SUPERFAMILY"/>
    <property type="match status" value="1"/>
</dbReference>
<feature type="transmembrane region" description="Helical" evidence="6">
    <location>
        <begin position="441"/>
        <end position="465"/>
    </location>
</feature>
<reference evidence="8" key="1">
    <citation type="journal article" date="2022" name="IScience">
        <title>Evolution of zygomycete secretomes and the origins of terrestrial fungal ecologies.</title>
        <authorList>
            <person name="Chang Y."/>
            <person name="Wang Y."/>
            <person name="Mondo S."/>
            <person name="Ahrendt S."/>
            <person name="Andreopoulos W."/>
            <person name="Barry K."/>
            <person name="Beard J."/>
            <person name="Benny G.L."/>
            <person name="Blankenship S."/>
            <person name="Bonito G."/>
            <person name="Cuomo C."/>
            <person name="Desiro A."/>
            <person name="Gervers K.A."/>
            <person name="Hundley H."/>
            <person name="Kuo A."/>
            <person name="LaButti K."/>
            <person name="Lang B.F."/>
            <person name="Lipzen A."/>
            <person name="O'Donnell K."/>
            <person name="Pangilinan J."/>
            <person name="Reynolds N."/>
            <person name="Sandor L."/>
            <person name="Smith M.E."/>
            <person name="Tsang A."/>
            <person name="Grigoriev I.V."/>
            <person name="Stajich J.E."/>
            <person name="Spatafora J.W."/>
        </authorList>
    </citation>
    <scope>NUCLEOTIDE SEQUENCE</scope>
    <source>
        <strain evidence="8">RSA 2281</strain>
    </source>
</reference>
<evidence type="ECO:0000313" key="9">
    <source>
        <dbReference type="Proteomes" id="UP001209540"/>
    </source>
</evidence>
<dbReference type="Gene3D" id="1.20.1250.20">
    <property type="entry name" value="MFS general substrate transporter like domains"/>
    <property type="match status" value="1"/>
</dbReference>
<keyword evidence="9" id="KW-1185">Reference proteome</keyword>
<evidence type="ECO:0000256" key="6">
    <source>
        <dbReference type="SAM" id="Phobius"/>
    </source>
</evidence>
<gene>
    <name evidence="8" type="ORF">BDA99DRAFT_468939</name>
</gene>
<accession>A0AAD5K2E4</accession>
<dbReference type="PROSITE" id="PS50850">
    <property type="entry name" value="MFS"/>
    <property type="match status" value="1"/>
</dbReference>
<dbReference type="InterPro" id="IPR011701">
    <property type="entry name" value="MFS"/>
</dbReference>
<dbReference type="InterPro" id="IPR036259">
    <property type="entry name" value="MFS_trans_sf"/>
</dbReference>
<name>A0AAD5K2E4_9FUNG</name>
<dbReference type="PANTHER" id="PTHR23502:SF5">
    <property type="entry name" value="QUINIDINE RESISTANCE PROTEIN 3"/>
    <property type="match status" value="1"/>
</dbReference>
<feature type="transmembrane region" description="Helical" evidence="6">
    <location>
        <begin position="554"/>
        <end position="577"/>
    </location>
</feature>
<feature type="transmembrane region" description="Helical" evidence="6">
    <location>
        <begin position="148"/>
        <end position="171"/>
    </location>
</feature>
<evidence type="ECO:0000256" key="3">
    <source>
        <dbReference type="ARBA" id="ARBA00022989"/>
    </source>
</evidence>
<keyword evidence="4 6" id="KW-0472">Membrane</keyword>
<proteinExistence type="predicted"/>
<feature type="transmembrane region" description="Helical" evidence="6">
    <location>
        <begin position="527"/>
        <end position="548"/>
    </location>
</feature>
<dbReference type="AlphaFoldDB" id="A0AAD5K2E4"/>
<reference evidence="8" key="2">
    <citation type="submission" date="2023-02" db="EMBL/GenBank/DDBJ databases">
        <authorList>
            <consortium name="DOE Joint Genome Institute"/>
            <person name="Mondo S.J."/>
            <person name="Chang Y."/>
            <person name="Wang Y."/>
            <person name="Ahrendt S."/>
            <person name="Andreopoulos W."/>
            <person name="Barry K."/>
            <person name="Beard J."/>
            <person name="Benny G.L."/>
            <person name="Blankenship S."/>
            <person name="Bonito G."/>
            <person name="Cuomo C."/>
            <person name="Desiro A."/>
            <person name="Gervers K.A."/>
            <person name="Hundley H."/>
            <person name="Kuo A."/>
            <person name="LaButti K."/>
            <person name="Lang B.F."/>
            <person name="Lipzen A."/>
            <person name="O'Donnell K."/>
            <person name="Pangilinan J."/>
            <person name="Reynolds N."/>
            <person name="Sandor L."/>
            <person name="Smith M.W."/>
            <person name="Tsang A."/>
            <person name="Grigoriev I.V."/>
            <person name="Stajich J.E."/>
            <person name="Spatafora J.W."/>
        </authorList>
    </citation>
    <scope>NUCLEOTIDE SEQUENCE</scope>
    <source>
        <strain evidence="8">RSA 2281</strain>
    </source>
</reference>
<evidence type="ECO:0000259" key="7">
    <source>
        <dbReference type="PROSITE" id="PS50850"/>
    </source>
</evidence>
<feature type="region of interest" description="Disordered" evidence="5">
    <location>
        <begin position="395"/>
        <end position="414"/>
    </location>
</feature>
<dbReference type="SUPFAM" id="SSF103473">
    <property type="entry name" value="MFS general substrate transporter"/>
    <property type="match status" value="1"/>
</dbReference>
<evidence type="ECO:0000256" key="1">
    <source>
        <dbReference type="ARBA" id="ARBA00004141"/>
    </source>
</evidence>
<feature type="region of interest" description="Disordered" evidence="5">
    <location>
        <begin position="80"/>
        <end position="111"/>
    </location>
</feature>
<feature type="transmembrane region" description="Helical" evidence="6">
    <location>
        <begin position="215"/>
        <end position="235"/>
    </location>
</feature>
<organism evidence="8 9">
    <name type="scientific">Phascolomyces articulosus</name>
    <dbReference type="NCBI Taxonomy" id="60185"/>
    <lineage>
        <taxon>Eukaryota</taxon>
        <taxon>Fungi</taxon>
        <taxon>Fungi incertae sedis</taxon>
        <taxon>Mucoromycota</taxon>
        <taxon>Mucoromycotina</taxon>
        <taxon>Mucoromycetes</taxon>
        <taxon>Mucorales</taxon>
        <taxon>Lichtheimiaceae</taxon>
        <taxon>Phascolomyces</taxon>
    </lineage>
</organism>
<dbReference type="GO" id="GO:0005886">
    <property type="term" value="C:plasma membrane"/>
    <property type="evidence" value="ECO:0007669"/>
    <property type="project" value="TreeGrafter"/>
</dbReference>
<dbReference type="GO" id="GO:0022857">
    <property type="term" value="F:transmembrane transporter activity"/>
    <property type="evidence" value="ECO:0007669"/>
    <property type="project" value="InterPro"/>
</dbReference>
<feature type="transmembrane region" description="Helical" evidence="6">
    <location>
        <begin position="241"/>
        <end position="262"/>
    </location>
</feature>
<feature type="domain" description="Major facilitator superfamily (MFS) profile" evidence="7">
    <location>
        <begin position="149"/>
        <end position="646"/>
    </location>
</feature>
<evidence type="ECO:0000256" key="5">
    <source>
        <dbReference type="SAM" id="MobiDB-lite"/>
    </source>
</evidence>
<protein>
    <submittedName>
        <fullName evidence="8">Major facilitator superfamily domain-containing protein</fullName>
    </submittedName>
</protein>
<keyword evidence="2 6" id="KW-0812">Transmembrane</keyword>
<feature type="transmembrane region" description="Helical" evidence="6">
    <location>
        <begin position="183"/>
        <end position="203"/>
    </location>
</feature>
<dbReference type="Pfam" id="PF07690">
    <property type="entry name" value="MFS_1"/>
    <property type="match status" value="1"/>
</dbReference>
<evidence type="ECO:0000256" key="2">
    <source>
        <dbReference type="ARBA" id="ARBA00022692"/>
    </source>
</evidence>
<feature type="compositionally biased region" description="Polar residues" evidence="5">
    <location>
        <begin position="92"/>
        <end position="102"/>
    </location>
</feature>
<evidence type="ECO:0000256" key="4">
    <source>
        <dbReference type="ARBA" id="ARBA00023136"/>
    </source>
</evidence>
<evidence type="ECO:0000313" key="8">
    <source>
        <dbReference type="EMBL" id="KAI9251829.1"/>
    </source>
</evidence>
<comment type="subcellular location">
    <subcellularLocation>
        <location evidence="1">Membrane</location>
        <topology evidence="1">Multi-pass membrane protein</topology>
    </subcellularLocation>
</comment>
<feature type="transmembrane region" description="Helical" evidence="6">
    <location>
        <begin position="485"/>
        <end position="506"/>
    </location>
</feature>
<feature type="transmembrane region" description="Helical" evidence="6">
    <location>
        <begin position="621"/>
        <end position="641"/>
    </location>
</feature>
<dbReference type="InterPro" id="IPR020846">
    <property type="entry name" value="MFS_dom"/>
</dbReference>
<dbReference type="EMBL" id="JAIXMP010000029">
    <property type="protein sequence ID" value="KAI9251829.1"/>
    <property type="molecule type" value="Genomic_DNA"/>
</dbReference>
<feature type="transmembrane region" description="Helical" evidence="6">
    <location>
        <begin position="598"/>
        <end position="615"/>
    </location>
</feature>
<comment type="caution">
    <text evidence="8">The sequence shown here is derived from an EMBL/GenBank/DDBJ whole genome shotgun (WGS) entry which is preliminary data.</text>
</comment>
<feature type="transmembrane region" description="Helical" evidence="6">
    <location>
        <begin position="305"/>
        <end position="324"/>
    </location>
</feature>
<dbReference type="Proteomes" id="UP001209540">
    <property type="component" value="Unassembled WGS sequence"/>
</dbReference>
<dbReference type="Gene3D" id="1.20.1720.10">
    <property type="entry name" value="Multidrug resistance protein D"/>
    <property type="match status" value="1"/>
</dbReference>
<keyword evidence="3 6" id="KW-1133">Transmembrane helix</keyword>
<sequence length="659" mass="71991">MRNFIPPTIKQFYRTHHCQADDTVLPTTNTASSSVVSHNVLTPPPRIFISNSVVDSTPTISVPNSNDPYHFDHDEPLPPHLQLPTYSHDDGVSSTAQTSSVIEKNKHNHHRQFQPLSARIMALVKSRMAFRPPVPRDPRLFSVGQKRWILACLALGSSLNGLCSTIYFPGIPDITTEFGASDIEVTLTTSLFMLFGGIGPILWASMSDHYHIRRFLYLNSLLLFSVASIGCALSVNIYMLLILRMIQSVGTSVTISVGAGTVSDCWAITERGAAFSILFVGQFFGPLIGPVLGGGLTTALGWRSTFWFCTGYGLFLFFFLFTFLPETYRVEGRFPDVKSSINNYSSHNVAATTNTTIIAREDAETSTIATVDGDSIREQFTTVVLHDNSSTPVTIVGGRNSHPNHTTVNGDYDDDNGDHTSVVMDQEKQPQQRMNPFVSVLLLRHTFVWMIALGTGITFGTMFTVETVIPSLYETTYGFESWQTGLSYLGAGLGNLLGSIVSGWLSDHLLKQARQKRGGAAMTEDRLTMNAWPGGYILVPLGVLIFGWSVYTYLTVWASIIGFSIVCFGMSQVYTAGSAYLVDAIPGRGASVTGASNLMRMSMACILSLIAQPTVDAIGPGYLSVVLAGVNIFGISLFLLVKFKGQSMREHAGYGDNHE</sequence>
<feature type="transmembrane region" description="Helical" evidence="6">
    <location>
        <begin position="274"/>
        <end position="293"/>
    </location>
</feature>